<dbReference type="PANTHER" id="PTHR30622:SF2">
    <property type="entry name" value="UNDECAPRENYL-DIPHOSPHATASE"/>
    <property type="match status" value="1"/>
</dbReference>
<keyword evidence="5 17" id="KW-1003">Cell membrane</keyword>
<evidence type="ECO:0000256" key="1">
    <source>
        <dbReference type="ARBA" id="ARBA00004651"/>
    </source>
</evidence>
<proteinExistence type="inferred from homology"/>
<evidence type="ECO:0000256" key="16">
    <source>
        <dbReference type="ARBA" id="ARBA00047594"/>
    </source>
</evidence>
<evidence type="ECO:0000256" key="4">
    <source>
        <dbReference type="ARBA" id="ARBA00021581"/>
    </source>
</evidence>
<feature type="transmembrane region" description="Helical" evidence="17">
    <location>
        <begin position="208"/>
        <end position="226"/>
    </location>
</feature>
<comment type="function">
    <text evidence="17">Catalyzes the dephosphorylation of undecaprenyl diphosphate (UPP). Confers resistance to bacitracin.</text>
</comment>
<dbReference type="Pfam" id="PF02673">
    <property type="entry name" value="BacA"/>
    <property type="match status" value="1"/>
</dbReference>
<evidence type="ECO:0000256" key="5">
    <source>
        <dbReference type="ARBA" id="ARBA00022475"/>
    </source>
</evidence>
<dbReference type="GO" id="GO:0071555">
    <property type="term" value="P:cell wall organization"/>
    <property type="evidence" value="ECO:0007669"/>
    <property type="project" value="UniProtKB-KW"/>
</dbReference>
<dbReference type="GO" id="GO:0046677">
    <property type="term" value="P:response to antibiotic"/>
    <property type="evidence" value="ECO:0007669"/>
    <property type="project" value="UniProtKB-UniRule"/>
</dbReference>
<keyword evidence="9 17" id="KW-0573">Peptidoglycan synthesis</keyword>
<evidence type="ECO:0000256" key="13">
    <source>
        <dbReference type="ARBA" id="ARBA00023316"/>
    </source>
</evidence>
<comment type="catalytic activity">
    <reaction evidence="16 17">
        <text>di-trans,octa-cis-undecaprenyl diphosphate + H2O = di-trans,octa-cis-undecaprenyl phosphate + phosphate + H(+)</text>
        <dbReference type="Rhea" id="RHEA:28094"/>
        <dbReference type="ChEBI" id="CHEBI:15377"/>
        <dbReference type="ChEBI" id="CHEBI:15378"/>
        <dbReference type="ChEBI" id="CHEBI:43474"/>
        <dbReference type="ChEBI" id="CHEBI:58405"/>
        <dbReference type="ChEBI" id="CHEBI:60392"/>
        <dbReference type="EC" id="3.6.1.27"/>
    </reaction>
</comment>
<evidence type="ECO:0000256" key="15">
    <source>
        <dbReference type="ARBA" id="ARBA00032932"/>
    </source>
</evidence>
<dbReference type="GO" id="GO:0005886">
    <property type="term" value="C:plasma membrane"/>
    <property type="evidence" value="ECO:0007669"/>
    <property type="project" value="UniProtKB-SubCell"/>
</dbReference>
<feature type="transmembrane region" description="Helical" evidence="17">
    <location>
        <begin position="175"/>
        <end position="196"/>
    </location>
</feature>
<comment type="subcellular location">
    <subcellularLocation>
        <location evidence="1 17">Cell membrane</location>
        <topology evidence="1 17">Multi-pass membrane protein</topology>
    </subcellularLocation>
</comment>
<keyword evidence="10 17" id="KW-1133">Transmembrane helix</keyword>
<keyword evidence="12 17" id="KW-0046">Antibiotic resistance</keyword>
<evidence type="ECO:0000313" key="19">
    <source>
        <dbReference type="Proteomes" id="UP000823990"/>
    </source>
</evidence>
<evidence type="ECO:0000256" key="17">
    <source>
        <dbReference type="HAMAP-Rule" id="MF_01006"/>
    </source>
</evidence>
<comment type="miscellaneous">
    <text evidence="17">Bacitracin is thought to be involved in the inhibition of peptidoglycan synthesis by sequestering undecaprenyl diphosphate, thereby reducing the pool of lipid carrier available.</text>
</comment>
<reference evidence="18" key="1">
    <citation type="journal article" date="2021" name="PeerJ">
        <title>Extensive microbial diversity within the chicken gut microbiome revealed by metagenomics and culture.</title>
        <authorList>
            <person name="Gilroy R."/>
            <person name="Ravi A."/>
            <person name="Getino M."/>
            <person name="Pursley I."/>
            <person name="Horton D.L."/>
            <person name="Alikhan N.F."/>
            <person name="Baker D."/>
            <person name="Gharbi K."/>
            <person name="Hall N."/>
            <person name="Watson M."/>
            <person name="Adriaenssens E.M."/>
            <person name="Foster-Nyarko E."/>
            <person name="Jarju S."/>
            <person name="Secka A."/>
            <person name="Antonio M."/>
            <person name="Oren A."/>
            <person name="Chaudhuri R.R."/>
            <person name="La Ragione R."/>
            <person name="Hildebrand F."/>
            <person name="Pallen M.J."/>
        </authorList>
    </citation>
    <scope>NUCLEOTIDE SEQUENCE</scope>
    <source>
        <strain evidence="18">12435</strain>
    </source>
</reference>
<dbReference type="AlphaFoldDB" id="A0A9D1TQU7"/>
<dbReference type="GO" id="GO:0050380">
    <property type="term" value="F:undecaprenyl-diphosphatase activity"/>
    <property type="evidence" value="ECO:0007669"/>
    <property type="project" value="UniProtKB-UniRule"/>
</dbReference>
<evidence type="ECO:0000256" key="3">
    <source>
        <dbReference type="ARBA" id="ARBA00012374"/>
    </source>
</evidence>
<evidence type="ECO:0000256" key="2">
    <source>
        <dbReference type="ARBA" id="ARBA00010621"/>
    </source>
</evidence>
<organism evidence="18 19">
    <name type="scientific">Candidatus Protoclostridium stercorigallinarum</name>
    <dbReference type="NCBI Taxonomy" id="2838741"/>
    <lineage>
        <taxon>Bacteria</taxon>
        <taxon>Bacillati</taxon>
        <taxon>Bacillota</taxon>
        <taxon>Clostridia</taxon>
        <taxon>Candidatus Protoclostridium</taxon>
    </lineage>
</organism>
<sequence>MSVWQALILGAVQGITEFLPVSSSGHILLVGRLLGVRAGMLFEVMMHVGTLLAVVIVFRKELLELFRPPLTRLLLLLLATLPAGIAGVLLSDAIDRVFGGGEWLFLTFAASAALVVLTRHVLLRREARGMLGRRTDLGIAAAMGFAQAAALLPGLSRSGTVICAGTAAGGEAKDVTAFAFLMSIPVIAGSAILGACGGLTGGEGALQTAVGCAAAFATGVLSARFMKKGVGGRAGGLLAAYLTGLSLLSLTLELL</sequence>
<keyword evidence="7 17" id="KW-0378">Hydrolase</keyword>
<gene>
    <name evidence="17" type="primary">uppP</name>
    <name evidence="18" type="ORF">H9892_02295</name>
</gene>
<dbReference type="GO" id="GO:0009252">
    <property type="term" value="P:peptidoglycan biosynthetic process"/>
    <property type="evidence" value="ECO:0007669"/>
    <property type="project" value="UniProtKB-KW"/>
</dbReference>
<dbReference type="EMBL" id="DXHS01000040">
    <property type="protein sequence ID" value="HIW02150.1"/>
    <property type="molecule type" value="Genomic_DNA"/>
</dbReference>
<feature type="transmembrane region" description="Helical" evidence="17">
    <location>
        <begin position="103"/>
        <end position="123"/>
    </location>
</feature>
<dbReference type="Proteomes" id="UP000823990">
    <property type="component" value="Unassembled WGS sequence"/>
</dbReference>
<reference evidence="18" key="2">
    <citation type="submission" date="2021-04" db="EMBL/GenBank/DDBJ databases">
        <authorList>
            <person name="Gilroy R."/>
        </authorList>
    </citation>
    <scope>NUCLEOTIDE SEQUENCE</scope>
    <source>
        <strain evidence="18">12435</strain>
    </source>
</reference>
<keyword evidence="11 17" id="KW-0472">Membrane</keyword>
<comment type="similarity">
    <text evidence="2 17">Belongs to the UppP family.</text>
</comment>
<protein>
    <recommendedName>
        <fullName evidence="4 17">Undecaprenyl-diphosphatase</fullName>
        <ecNumber evidence="3 17">3.6.1.27</ecNumber>
    </recommendedName>
    <alternativeName>
        <fullName evidence="15 17">Bacitracin resistance protein</fullName>
    </alternativeName>
    <alternativeName>
        <fullName evidence="14 17">Undecaprenyl pyrophosphate phosphatase</fullName>
    </alternativeName>
</protein>
<evidence type="ECO:0000256" key="14">
    <source>
        <dbReference type="ARBA" id="ARBA00032707"/>
    </source>
</evidence>
<feature type="transmembrane region" description="Helical" evidence="17">
    <location>
        <begin position="232"/>
        <end position="252"/>
    </location>
</feature>
<name>A0A9D1TQU7_9FIRM</name>
<keyword evidence="13 17" id="KW-0961">Cell wall biogenesis/degradation</keyword>
<evidence type="ECO:0000256" key="9">
    <source>
        <dbReference type="ARBA" id="ARBA00022984"/>
    </source>
</evidence>
<keyword evidence="6 17" id="KW-0812">Transmembrane</keyword>
<evidence type="ECO:0000256" key="10">
    <source>
        <dbReference type="ARBA" id="ARBA00022989"/>
    </source>
</evidence>
<evidence type="ECO:0000256" key="6">
    <source>
        <dbReference type="ARBA" id="ARBA00022692"/>
    </source>
</evidence>
<evidence type="ECO:0000256" key="12">
    <source>
        <dbReference type="ARBA" id="ARBA00023251"/>
    </source>
</evidence>
<feature type="transmembrane region" description="Helical" evidence="17">
    <location>
        <begin position="70"/>
        <end position="91"/>
    </location>
</feature>
<dbReference type="HAMAP" id="MF_01006">
    <property type="entry name" value="Undec_diphosphatase"/>
    <property type="match status" value="1"/>
</dbReference>
<feature type="transmembrane region" description="Helical" evidence="17">
    <location>
        <begin position="38"/>
        <end position="58"/>
    </location>
</feature>
<evidence type="ECO:0000256" key="11">
    <source>
        <dbReference type="ARBA" id="ARBA00023136"/>
    </source>
</evidence>
<dbReference type="EC" id="3.6.1.27" evidence="3 17"/>
<evidence type="ECO:0000256" key="8">
    <source>
        <dbReference type="ARBA" id="ARBA00022960"/>
    </source>
</evidence>
<dbReference type="InterPro" id="IPR003824">
    <property type="entry name" value="UppP"/>
</dbReference>
<evidence type="ECO:0000256" key="7">
    <source>
        <dbReference type="ARBA" id="ARBA00022801"/>
    </source>
</evidence>
<accession>A0A9D1TQU7</accession>
<keyword evidence="8 17" id="KW-0133">Cell shape</keyword>
<dbReference type="PANTHER" id="PTHR30622">
    <property type="entry name" value="UNDECAPRENYL-DIPHOSPHATASE"/>
    <property type="match status" value="1"/>
</dbReference>
<comment type="caution">
    <text evidence="18">The sequence shown here is derived from an EMBL/GenBank/DDBJ whole genome shotgun (WGS) entry which is preliminary data.</text>
</comment>
<dbReference type="GO" id="GO:0008360">
    <property type="term" value="P:regulation of cell shape"/>
    <property type="evidence" value="ECO:0007669"/>
    <property type="project" value="UniProtKB-KW"/>
</dbReference>
<evidence type="ECO:0000313" key="18">
    <source>
        <dbReference type="EMBL" id="HIW02150.1"/>
    </source>
</evidence>